<evidence type="ECO:0000313" key="2">
    <source>
        <dbReference type="Proteomes" id="UP001347796"/>
    </source>
</evidence>
<dbReference type="AlphaFoldDB" id="A0AAN8JPR1"/>
<dbReference type="Gene3D" id="2.30.30.850">
    <property type="match status" value="1"/>
</dbReference>
<comment type="caution">
    <text evidence="1">The sequence shown here is derived from an EMBL/GenBank/DDBJ whole genome shotgun (WGS) entry which is preliminary data.</text>
</comment>
<organism evidence="1 2">
    <name type="scientific">Patella caerulea</name>
    <name type="common">Rayed Mediterranean limpet</name>
    <dbReference type="NCBI Taxonomy" id="87958"/>
    <lineage>
        <taxon>Eukaryota</taxon>
        <taxon>Metazoa</taxon>
        <taxon>Spiralia</taxon>
        <taxon>Lophotrochozoa</taxon>
        <taxon>Mollusca</taxon>
        <taxon>Gastropoda</taxon>
        <taxon>Patellogastropoda</taxon>
        <taxon>Patelloidea</taxon>
        <taxon>Patellidae</taxon>
        <taxon>Patella</taxon>
    </lineage>
</organism>
<gene>
    <name evidence="1" type="ORF">SNE40_011365</name>
</gene>
<dbReference type="Proteomes" id="UP001347796">
    <property type="component" value="Unassembled WGS sequence"/>
</dbReference>
<accession>A0AAN8JPR1</accession>
<dbReference type="EMBL" id="JAZGQO010000008">
    <property type="protein sequence ID" value="KAK6178879.1"/>
    <property type="molecule type" value="Genomic_DNA"/>
</dbReference>
<evidence type="ECO:0000313" key="1">
    <source>
        <dbReference type="EMBL" id="KAK6178879.1"/>
    </source>
</evidence>
<protein>
    <submittedName>
        <fullName evidence="1">Uncharacterized protein</fullName>
    </submittedName>
</protein>
<reference evidence="1 2" key="1">
    <citation type="submission" date="2024-01" db="EMBL/GenBank/DDBJ databases">
        <title>The genome of the rayed Mediterranean limpet Patella caerulea (Linnaeus, 1758).</title>
        <authorList>
            <person name="Anh-Thu Weber A."/>
            <person name="Halstead-Nussloch G."/>
        </authorList>
    </citation>
    <scope>NUCLEOTIDE SEQUENCE [LARGE SCALE GENOMIC DNA]</scope>
    <source>
        <strain evidence="1">AATW-2023a</strain>
        <tissue evidence="1">Whole specimen</tissue>
    </source>
</reference>
<sequence length="232" mass="26913">MLMLGRDVLFPADILTGTYRAESGAASPDDWVRHQVGILSSAHGETRSNTQQGQKRQKQLYDLRLNFTKFEPGDVVYVLDSSSKIRQSKNLPPPWKCPYLVLFADPPLYRLDTRKRKIVVHHDRIKRCLDREFPLWLKRRRHIFLGLEDDVGTTEKPIGYQELGVQVVILARKRKIVVHHVRIKRCLDREFPLWLKRRRHIFLGLGDDVGTTEKPIGYQELGVQVVIIAAMD</sequence>
<proteinExistence type="predicted"/>
<name>A0AAN8JPR1_PATCE</name>
<keyword evidence="2" id="KW-1185">Reference proteome</keyword>